<evidence type="ECO:0000313" key="2">
    <source>
        <dbReference type="Proteomes" id="UP000246464"/>
    </source>
</evidence>
<gene>
    <name evidence="1" type="ORF">SMAX5B_022583</name>
</gene>
<organism evidence="1 2">
    <name type="scientific">Scophthalmus maximus</name>
    <name type="common">Turbot</name>
    <name type="synonym">Psetta maxima</name>
    <dbReference type="NCBI Taxonomy" id="52904"/>
    <lineage>
        <taxon>Eukaryota</taxon>
        <taxon>Metazoa</taxon>
        <taxon>Chordata</taxon>
        <taxon>Craniata</taxon>
        <taxon>Vertebrata</taxon>
        <taxon>Euteleostomi</taxon>
        <taxon>Actinopterygii</taxon>
        <taxon>Neopterygii</taxon>
        <taxon>Teleostei</taxon>
        <taxon>Neoteleostei</taxon>
        <taxon>Acanthomorphata</taxon>
        <taxon>Carangaria</taxon>
        <taxon>Pleuronectiformes</taxon>
        <taxon>Pleuronectoidei</taxon>
        <taxon>Scophthalmidae</taxon>
        <taxon>Scophthalmus</taxon>
    </lineage>
</organism>
<accession>A0A2U9C5D1</accession>
<dbReference type="EMBL" id="CP026254">
    <property type="protein sequence ID" value="AWP10859.1"/>
    <property type="molecule type" value="Genomic_DNA"/>
</dbReference>
<reference evidence="1 2" key="1">
    <citation type="submission" date="2017-12" db="EMBL/GenBank/DDBJ databases">
        <title>Integrating genomic resources of turbot (Scophthalmus maximus) in depth evaluation of genetic and physical mapping variation across individuals.</title>
        <authorList>
            <person name="Martinez P."/>
        </authorList>
    </citation>
    <scope>NUCLEOTIDE SEQUENCE [LARGE SCALE GENOMIC DNA]</scope>
</reference>
<dbReference type="AlphaFoldDB" id="A0A2U9C5D1"/>
<name>A0A2U9C5D1_SCOMX</name>
<evidence type="ECO:0000313" key="1">
    <source>
        <dbReference type="EMBL" id="AWP10859.1"/>
    </source>
</evidence>
<proteinExistence type="predicted"/>
<dbReference type="Proteomes" id="UP000246464">
    <property type="component" value="Chromosome 12"/>
</dbReference>
<keyword evidence="2" id="KW-1185">Reference proteome</keyword>
<sequence length="52" mass="5588">MILGAQECLLCQHSVTVVVVISPAWIETDTRRPIISRTWPVPGGGGSSVQQL</sequence>
<protein>
    <submittedName>
        <fullName evidence="1">Uncharacterized protein</fullName>
    </submittedName>
</protein>